<dbReference type="AlphaFoldDB" id="A0A369KEB1"/>
<evidence type="ECO:0000313" key="3">
    <source>
        <dbReference type="Proteomes" id="UP000076154"/>
    </source>
</evidence>
<dbReference type="Proteomes" id="UP000076154">
    <property type="component" value="Unassembled WGS sequence"/>
</dbReference>
<keyword evidence="1" id="KW-0732">Signal</keyword>
<keyword evidence="3" id="KW-1185">Reference proteome</keyword>
<feature type="signal peptide" evidence="1">
    <location>
        <begin position="1"/>
        <end position="17"/>
    </location>
</feature>
<reference evidence="2" key="1">
    <citation type="submission" date="2018-04" db="EMBL/GenBank/DDBJ databases">
        <title>Whole genome sequencing of Hypsizygus marmoreus.</title>
        <authorList>
            <person name="Choi I.-G."/>
            <person name="Min B."/>
            <person name="Kim J.-G."/>
            <person name="Kim S."/>
            <person name="Oh Y.-L."/>
            <person name="Kong W.-S."/>
            <person name="Park H."/>
            <person name="Jeong J."/>
            <person name="Song E.-S."/>
        </authorList>
    </citation>
    <scope>NUCLEOTIDE SEQUENCE [LARGE SCALE GENOMIC DNA]</scope>
    <source>
        <strain evidence="2">51987-8</strain>
    </source>
</reference>
<comment type="caution">
    <text evidence="2">The sequence shown here is derived from an EMBL/GenBank/DDBJ whole genome shotgun (WGS) entry which is preliminary data.</text>
</comment>
<protein>
    <recommendedName>
        <fullName evidence="4">Secreted protein</fullName>
    </recommendedName>
</protein>
<evidence type="ECO:0000313" key="2">
    <source>
        <dbReference type="EMBL" id="RDB31015.1"/>
    </source>
</evidence>
<dbReference type="InParanoid" id="A0A369KEB1"/>
<name>A0A369KEB1_HYPMA</name>
<dbReference type="EMBL" id="LUEZ02000002">
    <property type="protein sequence ID" value="RDB31015.1"/>
    <property type="molecule type" value="Genomic_DNA"/>
</dbReference>
<accession>A0A369KEB1</accession>
<proteinExistence type="predicted"/>
<evidence type="ECO:0008006" key="4">
    <source>
        <dbReference type="Google" id="ProtNLM"/>
    </source>
</evidence>
<organism evidence="2 3">
    <name type="scientific">Hypsizygus marmoreus</name>
    <name type="common">White beech mushroom</name>
    <name type="synonym">Agaricus marmoreus</name>
    <dbReference type="NCBI Taxonomy" id="39966"/>
    <lineage>
        <taxon>Eukaryota</taxon>
        <taxon>Fungi</taxon>
        <taxon>Dikarya</taxon>
        <taxon>Basidiomycota</taxon>
        <taxon>Agaricomycotina</taxon>
        <taxon>Agaricomycetes</taxon>
        <taxon>Agaricomycetidae</taxon>
        <taxon>Agaricales</taxon>
        <taxon>Tricholomatineae</taxon>
        <taxon>Lyophyllaceae</taxon>
        <taxon>Hypsizygus</taxon>
    </lineage>
</organism>
<gene>
    <name evidence="2" type="ORF">Hypma_000101</name>
</gene>
<sequence>MLVAMNWIFLTLTFLYAHVFCFEHAYALCEAQIQNSLPEYAVLSVTTPTSTMYLQNRSYTLSEHAPLSITAPKSIIPSIYFCEIIVFSYPCPNWVFM</sequence>
<feature type="chain" id="PRO_5016605573" description="Secreted protein" evidence="1">
    <location>
        <begin position="18"/>
        <end position="97"/>
    </location>
</feature>
<evidence type="ECO:0000256" key="1">
    <source>
        <dbReference type="SAM" id="SignalP"/>
    </source>
</evidence>